<evidence type="ECO:0008006" key="8">
    <source>
        <dbReference type="Google" id="ProtNLM"/>
    </source>
</evidence>
<dbReference type="GO" id="GO:0017056">
    <property type="term" value="F:structural constituent of nuclear pore"/>
    <property type="evidence" value="ECO:0007669"/>
    <property type="project" value="TreeGrafter"/>
</dbReference>
<evidence type="ECO:0000256" key="2">
    <source>
        <dbReference type="ARBA" id="ARBA00005892"/>
    </source>
</evidence>
<protein>
    <recommendedName>
        <fullName evidence="8">Nuclear pore complex protein Nup205</fullName>
    </recommendedName>
</protein>
<evidence type="ECO:0000313" key="6">
    <source>
        <dbReference type="EMBL" id="CAH2100437.1"/>
    </source>
</evidence>
<feature type="compositionally biased region" description="Low complexity" evidence="5">
    <location>
        <begin position="755"/>
        <end position="773"/>
    </location>
</feature>
<feature type="region of interest" description="Disordered" evidence="5">
    <location>
        <begin position="524"/>
        <end position="566"/>
    </location>
</feature>
<feature type="compositionally biased region" description="Low complexity" evidence="5">
    <location>
        <begin position="695"/>
        <end position="720"/>
    </location>
</feature>
<gene>
    <name evidence="6" type="ORF">EEDITHA_LOCUS15299</name>
</gene>
<dbReference type="Pfam" id="PF11894">
    <property type="entry name" value="Nup192"/>
    <property type="match status" value="2"/>
</dbReference>
<evidence type="ECO:0000256" key="1">
    <source>
        <dbReference type="ARBA" id="ARBA00004123"/>
    </source>
</evidence>
<evidence type="ECO:0000256" key="4">
    <source>
        <dbReference type="ARBA" id="ARBA00023242"/>
    </source>
</evidence>
<feature type="compositionally biased region" description="Low complexity" evidence="5">
    <location>
        <begin position="524"/>
        <end position="548"/>
    </location>
</feature>
<evidence type="ECO:0000313" key="7">
    <source>
        <dbReference type="Proteomes" id="UP001153954"/>
    </source>
</evidence>
<keyword evidence="3" id="KW-0813">Transport</keyword>
<feature type="region of interest" description="Disordered" evidence="5">
    <location>
        <begin position="751"/>
        <end position="773"/>
    </location>
</feature>
<reference evidence="6" key="1">
    <citation type="submission" date="2022-03" db="EMBL/GenBank/DDBJ databases">
        <authorList>
            <person name="Tunstrom K."/>
        </authorList>
    </citation>
    <scope>NUCLEOTIDE SEQUENCE</scope>
</reference>
<dbReference type="GO" id="GO:0044611">
    <property type="term" value="C:nuclear pore inner ring"/>
    <property type="evidence" value="ECO:0007669"/>
    <property type="project" value="TreeGrafter"/>
</dbReference>
<name>A0AAU9UMM0_EUPED</name>
<evidence type="ECO:0000256" key="5">
    <source>
        <dbReference type="SAM" id="MobiDB-lite"/>
    </source>
</evidence>
<evidence type="ECO:0000256" key="3">
    <source>
        <dbReference type="ARBA" id="ARBA00022448"/>
    </source>
</evidence>
<keyword evidence="7" id="KW-1185">Reference proteome</keyword>
<feature type="region of interest" description="Disordered" evidence="5">
    <location>
        <begin position="969"/>
        <end position="1058"/>
    </location>
</feature>
<comment type="similarity">
    <text evidence="2">Belongs to the NUP186/NUP192/NUP205 family.</text>
</comment>
<dbReference type="EMBL" id="CAKOGL010000022">
    <property type="protein sequence ID" value="CAH2100437.1"/>
    <property type="molecule type" value="Genomic_DNA"/>
</dbReference>
<dbReference type="PANTHER" id="PTHR31344:SF0">
    <property type="entry name" value="NUCLEAR PORE COMPLEX PROTEIN NUP205"/>
    <property type="match status" value="1"/>
</dbReference>
<dbReference type="PANTHER" id="PTHR31344">
    <property type="entry name" value="NUCLEAR PORE COMPLEX PROTEIN NUP205"/>
    <property type="match status" value="1"/>
</dbReference>
<dbReference type="GO" id="GO:0006999">
    <property type="term" value="P:nuclear pore organization"/>
    <property type="evidence" value="ECO:0007669"/>
    <property type="project" value="TreeGrafter"/>
</dbReference>
<feature type="region of interest" description="Disordered" evidence="5">
    <location>
        <begin position="695"/>
        <end position="727"/>
    </location>
</feature>
<comment type="caution">
    <text evidence="6">The sequence shown here is derived from an EMBL/GenBank/DDBJ whole genome shotgun (WGS) entry which is preliminary data.</text>
</comment>
<feature type="compositionally biased region" description="Low complexity" evidence="5">
    <location>
        <begin position="1037"/>
        <end position="1047"/>
    </location>
</feature>
<proteinExistence type="inferred from homology"/>
<sequence>MDINEGTTTEDLWTPYKELAAVVESYLTNEGSGAPYAVHTFESVLRRHKQTFLSLLKNPAKNPASREEIKRGITEGVNLPSIGRTLLSKELVDEAIIISDMYNANEYACLELLHTAQRQSSRRPGLARGLLAVLLYYDGKRALVQALRELVMARDGVSWSISAREEVVSYVSRYVSQLVSDGLLGGALDALRRCDLDAELELLRRNRALPPPRHLARLLAAIQTTRKLLAGVIFAASAQLGLERDILLRLLSEQMTSPSKGPTGALDEISLALQMALLYALDLSVLHRREDGEELAKKLPLIQDPDLISVLLDQLSPPAEPNQTQDGNKNTNGLKALCQLSLGLALAALKRAPVSLLRRAEPKTELLDQDEMLVDAAIDGGVFEYLDEAILSSDLVASEEYYQRRIHSLITDFIVLMHSKLMEMRVKAEEAARAAQMYQAEGLAAPGAPRSRLDALLRCVERLYARDPLALRRDYWAACDAAHHTYRYTHPPTCTRRRGWRRPAHRAAASTRCCAASSGCTRATRSPCAATTGPPATPRTTPTGTRTPPHVPGGGAGGARRTAQPPRRAAALRRAAVRARPARPAPRLLGRLRRRAPHLPVHAPPHMYQAEGLAAPGAPRSRLDALLRCVERLYARDPLALRRDYWAACDAAHHTYRYTHPPTCTRRRGWRRPAHRAAASTRCCAASSGCTRATRSPCAATTGPPATPRTTPTGTRTPTCTRRRGWRRPAHRAAASTRCCAASSGCTRATRSPCAATTGPPATPRTTPTGTRTPHMYQAEGLAAPGAPRSRLDALLRCVERLYARDPLALRRDYWAACDAAHHTYRYTHPPHVPGGGAGGARRTAQPPRRAAALRRAAVRARPARPAPRLLGRLRRRAPHLPVHAPPHMYQTEGLAAPGAPRSRLDALLRCVERLYARDPLALRRLRRRAPHLPVHAPPTCTRRRGWRRPAHRAAASTRCCAASSGCTRETRSPCAATTGPPATPRTTPTGTRTPPHVPDGGAGGARRTAQPPRRAAALRRAAVRARPARPAPPATPRTTPTGTRTPHMYQTEGLAAPGAPRSRLDALLRCVERLYARDPLALRRDYWAACDAAHHTYRAGGRAATLYKFVRLSGEVVVAALLPGYLRALAALAVPRHTWALLARRDALSAHHLLTALSLYYRNLRADPAPFAEHAHASSLGASAVLPPAARAGRLLVRQEEVEAMIAALKLIASVAKQDEAACISICENLQWDAVNCMFGLICCHVPLPLKAELCLTLAALGGAPATAGRVWAALEAAQLVSVSKDKRALNVELQEVECRMEEYPLSRAFLTLLDALCGAAPPPRALGAGARAPGLDPYVEHALERLALPAPHRPYARPAEKWQVLSLCFQLFARWLDQYEPAASDFPPPNREPETNPPPGFRLLLQLHTKSEFLRLVLATLDEAHELMDRQPSPEQEYVHKTLISTLQILERALTLERPLNVAAAEAGRAVLVVGLSKLILAPEGPENCDRLVTCCRVLEHVSLLPEAAARAVALLCRALQSPACARHLLASVLHRHDLAADIRHGFVECLEAEEWGPGAGAAARNAKEGVLMLLLQLLPAAPPSLAHFLLGYSLNDDISRSVLQEAGSAGAPRTCFHSILDILEQYIAPSGDTQKEATTLVESCYRLLYWICARPGTSPPALRFLRARDYFLARHAKAVVNLETASPATVSARSWALRACACEAGAAGAGRHHAALSALLAALAHAPHAHNQEWERCVLRRALESLPVRVHAAPEPAWELFHASQLRRAIADCDLPTGLGGKRISVSRVHALLTRELATLRASAPQRNLVALEIQKVLDYVTEVNKQRNLAATLTHYYDSWRQLTEILFCVAPQDLLNLESRKNLLLNILQDLLNKIPPAEVLPQIGNLASGTVLLLLVNLRHCYILQKRESSLKTAEFETSFFGPSRQIMQTKSLTLKFILHKILSWILVSGVSTQKMRVNLYGAFLNFLNIVNLKPSSADPEEEMNATYVSRLDSSKARPSREESTLKSMAVEVINSFGENLCSIVCSDCIGGGHDVCRMVALSCLDTMIEINPGTDWMNTLTNQGYLRSLIDSLLQDDEGLKEALEPNPKSLRVLYVFESKMALLIKIAGTRAGAETLLAQGALAALAGLRALACHPDAHAACAERDSDFVPSVPSRFRQILVPSLALCDALLTTLGAHNHSCVLHAAHLLLSHLECVDMVLRAAHPNSPQGLLVELEALTSVVARTSSAQVFGAALADTALQASAPAVHRIQFLMLALLPRFQQPPPESPDQDSILYYKIVWNLLMFARNTLEEAHAGGAYAEGGRRAGGAALALLQALLLRRRAHHKLLATVQHQLQNVPSMTLIDMKKLLGESTAPSPPVEARAALVARLRERALVRRRELQLCEHAAHAALQLLWAHARLVLRAALPLDLERRHGDGSFPAMTKAAAISGSVGEEAVMLRKELQTVFNERFVDELLETAKNQPPVQRGFLEVLLKDIKMMIQFSPF</sequence>
<keyword evidence="4" id="KW-0539">Nucleus</keyword>
<organism evidence="6 7">
    <name type="scientific">Euphydryas editha</name>
    <name type="common">Edith's checkerspot</name>
    <dbReference type="NCBI Taxonomy" id="104508"/>
    <lineage>
        <taxon>Eukaryota</taxon>
        <taxon>Metazoa</taxon>
        <taxon>Ecdysozoa</taxon>
        <taxon>Arthropoda</taxon>
        <taxon>Hexapoda</taxon>
        <taxon>Insecta</taxon>
        <taxon>Pterygota</taxon>
        <taxon>Neoptera</taxon>
        <taxon>Endopterygota</taxon>
        <taxon>Lepidoptera</taxon>
        <taxon>Glossata</taxon>
        <taxon>Ditrysia</taxon>
        <taxon>Papilionoidea</taxon>
        <taxon>Nymphalidae</taxon>
        <taxon>Nymphalinae</taxon>
        <taxon>Euphydryas</taxon>
    </lineage>
</organism>
<dbReference type="InterPro" id="IPR021827">
    <property type="entry name" value="Nup186/Nup192/Nup205"/>
</dbReference>
<comment type="subcellular location">
    <subcellularLocation>
        <location evidence="1">Nucleus</location>
    </subcellularLocation>
</comment>
<feature type="compositionally biased region" description="Low complexity" evidence="5">
    <location>
        <begin position="977"/>
        <end position="995"/>
    </location>
</feature>
<feature type="compositionally biased region" description="Low complexity" evidence="5">
    <location>
        <begin position="1006"/>
        <end position="1021"/>
    </location>
</feature>
<accession>A0AAU9UMM0</accession>
<dbReference type="Proteomes" id="UP001153954">
    <property type="component" value="Unassembled WGS sequence"/>
</dbReference>